<dbReference type="Proteomes" id="UP000264702">
    <property type="component" value="Unassembled WGS sequence"/>
</dbReference>
<accession>A0A372IP48</accession>
<dbReference type="OrthoDB" id="119387at2"/>
<organism evidence="1 2">
    <name type="scientific">Paracidobacterium acidisoli</name>
    <dbReference type="NCBI Taxonomy" id="2303751"/>
    <lineage>
        <taxon>Bacteria</taxon>
        <taxon>Pseudomonadati</taxon>
        <taxon>Acidobacteriota</taxon>
        <taxon>Terriglobia</taxon>
        <taxon>Terriglobales</taxon>
        <taxon>Acidobacteriaceae</taxon>
        <taxon>Paracidobacterium</taxon>
    </lineage>
</organism>
<protein>
    <submittedName>
        <fullName evidence="1">Uncharacterized protein</fullName>
    </submittedName>
</protein>
<dbReference type="RefSeq" id="WP_117298887.1">
    <property type="nucleotide sequence ID" value="NZ_QVQT02000003.1"/>
</dbReference>
<keyword evidence="2" id="KW-1185">Reference proteome</keyword>
<name>A0A372IP48_9BACT</name>
<reference evidence="1 2" key="1">
    <citation type="submission" date="2018-08" db="EMBL/GenBank/DDBJ databases">
        <title>Acidipila sp. 4G-K13, an acidobacterium isolated from forest soil.</title>
        <authorList>
            <person name="Gao Z.-H."/>
            <person name="Qiu L.-H."/>
        </authorList>
    </citation>
    <scope>NUCLEOTIDE SEQUENCE [LARGE SCALE GENOMIC DNA]</scope>
    <source>
        <strain evidence="1 2">4G-K13</strain>
    </source>
</reference>
<evidence type="ECO:0000313" key="2">
    <source>
        <dbReference type="Proteomes" id="UP000264702"/>
    </source>
</evidence>
<comment type="caution">
    <text evidence="1">The sequence shown here is derived from an EMBL/GenBank/DDBJ whole genome shotgun (WGS) entry which is preliminary data.</text>
</comment>
<dbReference type="EMBL" id="QVQT01000003">
    <property type="protein sequence ID" value="RFU16717.1"/>
    <property type="molecule type" value="Genomic_DNA"/>
</dbReference>
<dbReference type="Gene3D" id="1.10.10.10">
    <property type="entry name" value="Winged helix-like DNA-binding domain superfamily/Winged helix DNA-binding domain"/>
    <property type="match status" value="1"/>
</dbReference>
<sequence>MTDQGCGQGSAGAHMAENAAMELYQIAALMLGNETEALGLVEETIAGVEIDPCADASAAGEIAQQRLISVAIRRMDEQNPKAFVPAPAEAGPAGCIQEDDIAAAGLSTENMAELISGSGRDRLRAWLDQLPLAQRVIFVQRAVLGRDNARTAYTMDESLPASRGWSAEQVSQLFRQALCSLANSLVHAASMA</sequence>
<gene>
    <name evidence="1" type="ORF">D0Y96_08125</name>
</gene>
<dbReference type="InterPro" id="IPR036388">
    <property type="entry name" value="WH-like_DNA-bd_sf"/>
</dbReference>
<dbReference type="AlphaFoldDB" id="A0A372IP48"/>
<proteinExistence type="predicted"/>
<evidence type="ECO:0000313" key="1">
    <source>
        <dbReference type="EMBL" id="RFU16717.1"/>
    </source>
</evidence>